<evidence type="ECO:0000256" key="1">
    <source>
        <dbReference type="ARBA" id="ARBA00004571"/>
    </source>
</evidence>
<organism evidence="13 14">
    <name type="scientific">Lysobacter defluvii IMMIB APB-9 = DSM 18482</name>
    <dbReference type="NCBI Taxonomy" id="1385515"/>
    <lineage>
        <taxon>Bacteria</taxon>
        <taxon>Pseudomonadati</taxon>
        <taxon>Pseudomonadota</taxon>
        <taxon>Gammaproteobacteria</taxon>
        <taxon>Lysobacterales</taxon>
        <taxon>Lysobacteraceae</taxon>
        <taxon>Novilysobacter</taxon>
    </lineage>
</organism>
<feature type="domain" description="TonB-dependent receptor-like beta-barrel" evidence="11">
    <location>
        <begin position="362"/>
        <end position="924"/>
    </location>
</feature>
<comment type="subcellular location">
    <subcellularLocation>
        <location evidence="1 8">Cell outer membrane</location>
        <topology evidence="1 8">Multi-pass membrane protein</topology>
    </subcellularLocation>
</comment>
<dbReference type="eggNOG" id="COG1629">
    <property type="taxonomic scope" value="Bacteria"/>
</dbReference>
<evidence type="ECO:0000256" key="3">
    <source>
        <dbReference type="ARBA" id="ARBA00022452"/>
    </source>
</evidence>
<accession>A0A0A0MBS4</accession>
<evidence type="ECO:0000256" key="7">
    <source>
        <dbReference type="ARBA" id="ARBA00023237"/>
    </source>
</evidence>
<dbReference type="PROSITE" id="PS52016">
    <property type="entry name" value="TONB_DEPENDENT_REC_3"/>
    <property type="match status" value="1"/>
</dbReference>
<dbReference type="InterPro" id="IPR036942">
    <property type="entry name" value="Beta-barrel_TonB_sf"/>
</dbReference>
<comment type="caution">
    <text evidence="13">The sequence shown here is derived from an EMBL/GenBank/DDBJ whole genome shotgun (WGS) entry which is preliminary data.</text>
</comment>
<name>A0A0A0MBS4_9GAMM</name>
<evidence type="ECO:0000256" key="5">
    <source>
        <dbReference type="ARBA" id="ARBA00023077"/>
    </source>
</evidence>
<dbReference type="Pfam" id="PF07715">
    <property type="entry name" value="Plug"/>
    <property type="match status" value="1"/>
</dbReference>
<comment type="similarity">
    <text evidence="8 9">Belongs to the TonB-dependent receptor family.</text>
</comment>
<keyword evidence="3 8" id="KW-1134">Transmembrane beta strand</keyword>
<evidence type="ECO:0000313" key="14">
    <source>
        <dbReference type="Proteomes" id="UP000030003"/>
    </source>
</evidence>
<dbReference type="InterPro" id="IPR000531">
    <property type="entry name" value="Beta-barrel_TonB"/>
</dbReference>
<gene>
    <name evidence="13" type="ORF">N791_12085</name>
</gene>
<dbReference type="RefSeq" id="WP_027069307.1">
    <property type="nucleotide sequence ID" value="NZ_AUHT01000005.1"/>
</dbReference>
<evidence type="ECO:0000256" key="2">
    <source>
        <dbReference type="ARBA" id="ARBA00022448"/>
    </source>
</evidence>
<dbReference type="Gene3D" id="2.170.130.10">
    <property type="entry name" value="TonB-dependent receptor, plug domain"/>
    <property type="match status" value="1"/>
</dbReference>
<keyword evidence="7 8" id="KW-0998">Cell outer membrane</keyword>
<protein>
    <submittedName>
        <fullName evidence="13">TonB-dependent receptor</fullName>
    </submittedName>
</protein>
<feature type="domain" description="TonB-dependent receptor plug" evidence="12">
    <location>
        <begin position="57"/>
        <end position="166"/>
    </location>
</feature>
<evidence type="ECO:0000313" key="13">
    <source>
        <dbReference type="EMBL" id="KGO99076.1"/>
    </source>
</evidence>
<feature type="chain" id="PRO_5001966804" evidence="10">
    <location>
        <begin position="30"/>
        <end position="959"/>
    </location>
</feature>
<evidence type="ECO:0000259" key="12">
    <source>
        <dbReference type="Pfam" id="PF07715"/>
    </source>
</evidence>
<reference evidence="13 14" key="1">
    <citation type="submission" date="2013-08" db="EMBL/GenBank/DDBJ databases">
        <title>Genomic analysis of Lysobacter defluvii.</title>
        <authorList>
            <person name="Wang Q."/>
            <person name="Wang G."/>
        </authorList>
    </citation>
    <scope>NUCLEOTIDE SEQUENCE [LARGE SCALE GENOMIC DNA]</scope>
    <source>
        <strain evidence="13 14">IMMIB APB-9</strain>
    </source>
</reference>
<dbReference type="EMBL" id="AVBH01000032">
    <property type="protein sequence ID" value="KGO99076.1"/>
    <property type="molecule type" value="Genomic_DNA"/>
</dbReference>
<evidence type="ECO:0000256" key="4">
    <source>
        <dbReference type="ARBA" id="ARBA00022692"/>
    </source>
</evidence>
<dbReference type="PANTHER" id="PTHR47234">
    <property type="match status" value="1"/>
</dbReference>
<dbReference type="eggNOG" id="COG4771">
    <property type="taxonomic scope" value="Bacteria"/>
</dbReference>
<proteinExistence type="inferred from homology"/>
<sequence length="959" mass="105017">MTLKTHKLRDAISLALVAGAAAVSGNAFAQEASPTGQDATTLDRIEVTGSRIRQVDAETSQPILVLDRQAIEQSGRTSVADLLQTITTNGAPINTQVNNGGDGSAGVDLRGLGSARTLVLVNGRRWVSSLGGSVDLNTIPSAMVERVEILKDGASSIYGSDAIAGVVNLITRQDFDGAEAHVYYGQYSQGDGERTTADFTLGSSSDRGNIVIGISHTDEKAVSAADRAISRDPVFGFGSSQYSSFSNYGQIWDLIDADGNPTGDINEAATLARWVVNDGADGRDLANYHPFSSADAYNYAKDNYLRTPNERTSLYVQGRYDITDTVAFVTDALYNERLSAQQLAGFPLGEGNYLSGDQGLSADSYYNPTRGTANARELNWSRRLVEQERFYEQDVKTWHFYGGFQGSFDFADRYFDWDVGYAFNRNDQTDMQIGDVNMQALRTATGASFLGDDGVVYCGTPDAVIEGCVPFNPLSSPGEITQEQLNYILFTAKDKYQNTSKSYTANISGDLFQLPGGMAGFAAGFEHRKESGYDNPDAFVSAGLSSGNARQPTSGGYDLNDFYVELLLPVLSDVPGAQLLEFSLATRYSDYSNFGETTNSKFGFKWKPIDDLLVRGNWAEGFRAPAISNLFGGAAASYDSYGDPCSADSPYFSRPEVQQRCAAAGVPEGFVQRTNAGDGYNGQTPYPFNWVSNVDLGPETATNKTLGFVYSPGYFSGFDLSVDWWEISIEGAISRPSATYILDQCFVEGDEGFCDIAYGLGGLTRDTFGTINNFNRGLLNLAEVEVEGFDVTARYRLPETNYGSFWLVWDNSYIARYESRSTPEGEWDNVVGEYSQDVPTWRLRSNLGVNWNLGDFGASWTTRYYSGLVESCPTFALSACSDPDRRIEAGADPQNRLPSTTYHDVQVRYELPWNGQVAVGVNNVFDKDPPVSFQAFANSFDSQYDTPGQFYYMEYRQRF</sequence>
<evidence type="ECO:0000256" key="10">
    <source>
        <dbReference type="SAM" id="SignalP"/>
    </source>
</evidence>
<evidence type="ECO:0000256" key="9">
    <source>
        <dbReference type="RuleBase" id="RU003357"/>
    </source>
</evidence>
<keyword evidence="6 8" id="KW-0472">Membrane</keyword>
<keyword evidence="2 8" id="KW-0813">Transport</keyword>
<evidence type="ECO:0000256" key="6">
    <source>
        <dbReference type="ARBA" id="ARBA00023136"/>
    </source>
</evidence>
<evidence type="ECO:0000256" key="8">
    <source>
        <dbReference type="PROSITE-ProRule" id="PRU01360"/>
    </source>
</evidence>
<keyword evidence="14" id="KW-1185">Reference proteome</keyword>
<dbReference type="Gene3D" id="2.40.170.20">
    <property type="entry name" value="TonB-dependent receptor, beta-barrel domain"/>
    <property type="match status" value="1"/>
</dbReference>
<dbReference type="PANTHER" id="PTHR47234:SF2">
    <property type="entry name" value="TONB-DEPENDENT RECEPTOR"/>
    <property type="match status" value="1"/>
</dbReference>
<dbReference type="STRING" id="1385515.GCA_000423325_00835"/>
<dbReference type="SUPFAM" id="SSF56935">
    <property type="entry name" value="Porins"/>
    <property type="match status" value="1"/>
</dbReference>
<dbReference type="Proteomes" id="UP000030003">
    <property type="component" value="Unassembled WGS sequence"/>
</dbReference>
<dbReference type="InterPro" id="IPR039426">
    <property type="entry name" value="TonB-dep_rcpt-like"/>
</dbReference>
<feature type="signal peptide" evidence="10">
    <location>
        <begin position="1"/>
        <end position="29"/>
    </location>
</feature>
<keyword evidence="10" id="KW-0732">Signal</keyword>
<dbReference type="AlphaFoldDB" id="A0A0A0MBS4"/>
<keyword evidence="4 8" id="KW-0812">Transmembrane</keyword>
<keyword evidence="13" id="KW-0675">Receptor</keyword>
<dbReference type="Pfam" id="PF00593">
    <property type="entry name" value="TonB_dep_Rec_b-barrel"/>
    <property type="match status" value="1"/>
</dbReference>
<dbReference type="InterPro" id="IPR037066">
    <property type="entry name" value="Plug_dom_sf"/>
</dbReference>
<evidence type="ECO:0000259" key="11">
    <source>
        <dbReference type="Pfam" id="PF00593"/>
    </source>
</evidence>
<dbReference type="InterPro" id="IPR012910">
    <property type="entry name" value="Plug_dom"/>
</dbReference>
<keyword evidence="5 9" id="KW-0798">TonB box</keyword>
<dbReference type="GO" id="GO:0009279">
    <property type="term" value="C:cell outer membrane"/>
    <property type="evidence" value="ECO:0007669"/>
    <property type="project" value="UniProtKB-SubCell"/>
</dbReference>